<proteinExistence type="predicted"/>
<dbReference type="AlphaFoldDB" id="A0A6C0UFL9"/>
<dbReference type="RefSeq" id="WP_163486188.1">
    <property type="nucleotide sequence ID" value="NZ_CP048739.1"/>
</dbReference>
<evidence type="ECO:0000313" key="2">
    <source>
        <dbReference type="Proteomes" id="UP000465846"/>
    </source>
</evidence>
<gene>
    <name evidence="1" type="ORF">G3I44_08080</name>
</gene>
<protein>
    <submittedName>
        <fullName evidence="1">Uncharacterized protein</fullName>
    </submittedName>
</protein>
<dbReference type="GeneID" id="44079351"/>
<name>A0A6C0UFL9_9EURY</name>
<organism evidence="1 2">
    <name type="scientific">Halogeometricum borinquense</name>
    <dbReference type="NCBI Taxonomy" id="60847"/>
    <lineage>
        <taxon>Archaea</taxon>
        <taxon>Methanobacteriati</taxon>
        <taxon>Methanobacteriota</taxon>
        <taxon>Stenosarchaea group</taxon>
        <taxon>Halobacteria</taxon>
        <taxon>Halobacteriales</taxon>
        <taxon>Haloferacaceae</taxon>
        <taxon>Halogeometricum</taxon>
    </lineage>
</organism>
<dbReference type="Proteomes" id="UP000465846">
    <property type="component" value="Chromosome"/>
</dbReference>
<sequence length="120" mass="13507">MPVLMFLKIFDIVAYKIIKLEHNMYNEVNRRMVILLAASSVVGISGCMTTSTLNLSQSVLIRNETTTEQIIDLILKTEGEKFDVVYESTFTVDPNEQIREGDVVSASDYTYTVESGWCGL</sequence>
<dbReference type="EMBL" id="CP048739">
    <property type="protein sequence ID" value="QIB74252.1"/>
    <property type="molecule type" value="Genomic_DNA"/>
</dbReference>
<reference evidence="1 2" key="1">
    <citation type="submission" date="2020-02" db="EMBL/GenBank/DDBJ databases">
        <title>Whole genome sequence of Halogeometricum borinquense strain wsp4.</title>
        <authorList>
            <person name="Verma D.K."/>
            <person name="Gopal K."/>
            <person name="Prasad E.S."/>
        </authorList>
    </citation>
    <scope>NUCLEOTIDE SEQUENCE [LARGE SCALE GENOMIC DNA]</scope>
    <source>
        <strain evidence="2">wsp4</strain>
    </source>
</reference>
<evidence type="ECO:0000313" key="1">
    <source>
        <dbReference type="EMBL" id="QIB74252.1"/>
    </source>
</evidence>
<accession>A0A6C0UFL9</accession>